<dbReference type="GeneID" id="92086536"/>
<dbReference type="Proteomes" id="UP001480595">
    <property type="component" value="Unassembled WGS sequence"/>
</dbReference>
<gene>
    <name evidence="1" type="ORF">PG994_002064</name>
</gene>
<dbReference type="EMBL" id="JAQQWL010000002">
    <property type="protein sequence ID" value="KAK8087090.1"/>
    <property type="molecule type" value="Genomic_DNA"/>
</dbReference>
<accession>A0ABR1WVB2</accession>
<organism evidence="1 2">
    <name type="scientific">Apiospora phragmitis</name>
    <dbReference type="NCBI Taxonomy" id="2905665"/>
    <lineage>
        <taxon>Eukaryota</taxon>
        <taxon>Fungi</taxon>
        <taxon>Dikarya</taxon>
        <taxon>Ascomycota</taxon>
        <taxon>Pezizomycotina</taxon>
        <taxon>Sordariomycetes</taxon>
        <taxon>Xylariomycetidae</taxon>
        <taxon>Amphisphaeriales</taxon>
        <taxon>Apiosporaceae</taxon>
        <taxon>Apiospora</taxon>
    </lineage>
</organism>
<comment type="caution">
    <text evidence="1">The sequence shown here is derived from an EMBL/GenBank/DDBJ whole genome shotgun (WGS) entry which is preliminary data.</text>
</comment>
<reference evidence="1 2" key="1">
    <citation type="submission" date="2023-01" db="EMBL/GenBank/DDBJ databases">
        <title>Analysis of 21 Apiospora genomes using comparative genomics revels a genus with tremendous synthesis potential of carbohydrate active enzymes and secondary metabolites.</title>
        <authorList>
            <person name="Sorensen T."/>
        </authorList>
    </citation>
    <scope>NUCLEOTIDE SEQUENCE [LARGE SCALE GENOMIC DNA]</scope>
    <source>
        <strain evidence="1 2">CBS 135458</strain>
    </source>
</reference>
<sequence>MDQADRGNCLNCSIDQSKTPVKCWNPSCPKPSAGLTGARALQSSNDQHSFSNTPATTRTTIVAVAVDVDSEKDSVFYARYLCRVWLDCCDFDLRFLEQPTGTRDIRTWLESIYREKGADNEGLPPAGAFVETKMDQQWCIM</sequence>
<dbReference type="RefSeq" id="XP_066721614.1">
    <property type="nucleotide sequence ID" value="XM_066853473.1"/>
</dbReference>
<keyword evidence="2" id="KW-1185">Reference proteome</keyword>
<protein>
    <submittedName>
        <fullName evidence="1">Uncharacterized protein</fullName>
    </submittedName>
</protein>
<proteinExistence type="predicted"/>
<evidence type="ECO:0000313" key="2">
    <source>
        <dbReference type="Proteomes" id="UP001480595"/>
    </source>
</evidence>
<name>A0ABR1WVB2_9PEZI</name>
<evidence type="ECO:0000313" key="1">
    <source>
        <dbReference type="EMBL" id="KAK8087090.1"/>
    </source>
</evidence>